<keyword evidence="3 11" id="KW-0633">Potassium transport</keyword>
<keyword evidence="5 11" id="KW-0547">Nucleotide-binding</keyword>
<evidence type="ECO:0000256" key="9">
    <source>
        <dbReference type="ARBA" id="ARBA00023065"/>
    </source>
</evidence>
<evidence type="ECO:0000256" key="6">
    <source>
        <dbReference type="ARBA" id="ARBA00022840"/>
    </source>
</evidence>
<keyword evidence="6 11" id="KW-0067">ATP-binding</keyword>
<name>A0ABU4SG83_9GAMM</name>
<dbReference type="PANTHER" id="PTHR30042:SF2">
    <property type="entry name" value="POTASSIUM-TRANSPORTING ATPASE KDPC SUBUNIT"/>
    <property type="match status" value="1"/>
</dbReference>
<keyword evidence="8 11" id="KW-1133">Transmembrane helix</keyword>
<accession>A0ABU4SG83</accession>
<gene>
    <name evidence="11 12" type="primary">kdpC</name>
    <name evidence="12" type="ORF">FE394_00185</name>
</gene>
<keyword evidence="10 11" id="KW-0472">Membrane</keyword>
<dbReference type="RefSeq" id="WP_319924392.1">
    <property type="nucleotide sequence ID" value="NZ_VCDP01000002.1"/>
</dbReference>
<comment type="caution">
    <text evidence="12">The sequence shown here is derived from an EMBL/GenBank/DDBJ whole genome shotgun (WGS) entry which is preliminary data.</text>
</comment>
<dbReference type="NCBIfam" id="NF001454">
    <property type="entry name" value="PRK00315.1"/>
    <property type="match status" value="1"/>
</dbReference>
<comment type="subcellular location">
    <subcellularLocation>
        <location evidence="11">Cell membrane</location>
        <topology evidence="11">Single-pass membrane protein</topology>
    </subcellularLocation>
</comment>
<evidence type="ECO:0000256" key="2">
    <source>
        <dbReference type="ARBA" id="ARBA00022475"/>
    </source>
</evidence>
<sequence length="193" mass="21223">MIWLRSSIVLLIFLGLITGIAYPLLVTGISSVLFPYQAQGSLIEQNDKLIGSALIGQNFTKTTYFHGRPSMTAEKPYNALSSGGSNLAVSNPALTSQINQRIIQIRLFNHPENQPIPIDLVTASASGLDPHISPEAAEFQAQRVATERHLPLEVINKLIQSHIKYPLLEYMGEPVVNVLELNLALDNLNQKGR</sequence>
<evidence type="ECO:0000256" key="1">
    <source>
        <dbReference type="ARBA" id="ARBA00022448"/>
    </source>
</evidence>
<keyword evidence="2 11" id="KW-1003">Cell membrane</keyword>
<comment type="subunit">
    <text evidence="11">The system is composed of three essential subunits: KdpA, KdpB and KdpC.</text>
</comment>
<evidence type="ECO:0000313" key="12">
    <source>
        <dbReference type="EMBL" id="MDX7997653.1"/>
    </source>
</evidence>
<reference evidence="13" key="1">
    <citation type="journal article" date="2024" name="Toxins">
        <title>Genome Sequence Analysis of Native Xenorhabdus Strains Isolated from Entomopathogenic Nematodes in Argentina.</title>
        <authorList>
            <person name="Palma L."/>
            <person name="Frizzo L."/>
            <person name="Kaiser S."/>
            <person name="Berry C."/>
            <person name="Caballero P."/>
            <person name="Bode H.B."/>
            <person name="Del Valle E.E."/>
        </authorList>
    </citation>
    <scope>NUCLEOTIDE SEQUENCE [LARGE SCALE GENOMIC DNA]</scope>
    <source>
        <strain evidence="13">Reich</strain>
    </source>
</reference>
<organism evidence="12 13">
    <name type="scientific">Xenorhabdus littoralis</name>
    <dbReference type="NCBI Taxonomy" id="2582835"/>
    <lineage>
        <taxon>Bacteria</taxon>
        <taxon>Pseudomonadati</taxon>
        <taxon>Pseudomonadota</taxon>
        <taxon>Gammaproteobacteria</taxon>
        <taxon>Enterobacterales</taxon>
        <taxon>Morganellaceae</taxon>
        <taxon>Xenorhabdus</taxon>
    </lineage>
</organism>
<evidence type="ECO:0000256" key="11">
    <source>
        <dbReference type="HAMAP-Rule" id="MF_00276"/>
    </source>
</evidence>
<dbReference type="InterPro" id="IPR003820">
    <property type="entry name" value="KdpC"/>
</dbReference>
<comment type="function">
    <text evidence="11">Part of the high-affinity ATP-driven potassium transport (or Kdp) system, which catalyzes the hydrolysis of ATP coupled with the electrogenic transport of potassium into the cytoplasm. This subunit acts as a catalytic chaperone that increases the ATP-binding affinity of the ATP-hydrolyzing subunit KdpB by the formation of a transient KdpB/KdpC/ATP ternary complex.</text>
</comment>
<proteinExistence type="inferred from homology"/>
<keyword evidence="7 11" id="KW-0630">Potassium</keyword>
<dbReference type="NCBIfam" id="TIGR00681">
    <property type="entry name" value="kdpC"/>
    <property type="match status" value="1"/>
</dbReference>
<dbReference type="EMBL" id="VCDP01000002">
    <property type="protein sequence ID" value="MDX7997653.1"/>
    <property type="molecule type" value="Genomic_DNA"/>
</dbReference>
<dbReference type="Pfam" id="PF02669">
    <property type="entry name" value="KdpC"/>
    <property type="match status" value="1"/>
</dbReference>
<keyword evidence="9 11" id="KW-0406">Ion transport</keyword>
<protein>
    <recommendedName>
        <fullName evidence="11">Potassium-transporting ATPase KdpC subunit</fullName>
    </recommendedName>
    <alternativeName>
        <fullName evidence="11">ATP phosphohydrolase [potassium-transporting] C chain</fullName>
    </alternativeName>
    <alternativeName>
        <fullName evidence="11">Potassium-binding and translocating subunit C</fullName>
    </alternativeName>
    <alternativeName>
        <fullName evidence="11">Potassium-translocating ATPase C chain</fullName>
    </alternativeName>
</protein>
<comment type="similarity">
    <text evidence="11">Belongs to the KdpC family.</text>
</comment>
<dbReference type="HAMAP" id="MF_00276">
    <property type="entry name" value="KdpC"/>
    <property type="match status" value="1"/>
</dbReference>
<dbReference type="PIRSF" id="PIRSF001296">
    <property type="entry name" value="K_ATPase_KdpC"/>
    <property type="match status" value="1"/>
</dbReference>
<evidence type="ECO:0000256" key="5">
    <source>
        <dbReference type="ARBA" id="ARBA00022741"/>
    </source>
</evidence>
<keyword evidence="1 11" id="KW-0813">Transport</keyword>
<keyword evidence="4 11" id="KW-0812">Transmembrane</keyword>
<evidence type="ECO:0000256" key="8">
    <source>
        <dbReference type="ARBA" id="ARBA00022989"/>
    </source>
</evidence>
<evidence type="ECO:0000256" key="10">
    <source>
        <dbReference type="ARBA" id="ARBA00023136"/>
    </source>
</evidence>
<dbReference type="PANTHER" id="PTHR30042">
    <property type="entry name" value="POTASSIUM-TRANSPORTING ATPASE C CHAIN"/>
    <property type="match status" value="1"/>
</dbReference>
<evidence type="ECO:0000256" key="3">
    <source>
        <dbReference type="ARBA" id="ARBA00022538"/>
    </source>
</evidence>
<keyword evidence="13" id="KW-1185">Reference proteome</keyword>
<dbReference type="Proteomes" id="UP001271640">
    <property type="component" value="Unassembled WGS sequence"/>
</dbReference>
<evidence type="ECO:0000313" key="13">
    <source>
        <dbReference type="Proteomes" id="UP001271640"/>
    </source>
</evidence>
<evidence type="ECO:0000256" key="4">
    <source>
        <dbReference type="ARBA" id="ARBA00022692"/>
    </source>
</evidence>
<evidence type="ECO:0000256" key="7">
    <source>
        <dbReference type="ARBA" id="ARBA00022958"/>
    </source>
</evidence>